<proteinExistence type="predicted"/>
<dbReference type="EMBL" id="GBXM01045279">
    <property type="protein sequence ID" value="JAH63298.1"/>
    <property type="molecule type" value="Transcribed_RNA"/>
</dbReference>
<accession>A0A0E9UEF2</accession>
<organism evidence="1">
    <name type="scientific">Anguilla anguilla</name>
    <name type="common">European freshwater eel</name>
    <name type="synonym">Muraena anguilla</name>
    <dbReference type="NCBI Taxonomy" id="7936"/>
    <lineage>
        <taxon>Eukaryota</taxon>
        <taxon>Metazoa</taxon>
        <taxon>Chordata</taxon>
        <taxon>Craniata</taxon>
        <taxon>Vertebrata</taxon>
        <taxon>Euteleostomi</taxon>
        <taxon>Actinopterygii</taxon>
        <taxon>Neopterygii</taxon>
        <taxon>Teleostei</taxon>
        <taxon>Anguilliformes</taxon>
        <taxon>Anguillidae</taxon>
        <taxon>Anguilla</taxon>
    </lineage>
</organism>
<evidence type="ECO:0000313" key="1">
    <source>
        <dbReference type="EMBL" id="JAH63298.1"/>
    </source>
</evidence>
<reference evidence="1" key="2">
    <citation type="journal article" date="2015" name="Fish Shellfish Immunol.">
        <title>Early steps in the European eel (Anguilla anguilla)-Vibrio vulnificus interaction in the gills: Role of the RtxA13 toxin.</title>
        <authorList>
            <person name="Callol A."/>
            <person name="Pajuelo D."/>
            <person name="Ebbesson L."/>
            <person name="Teles M."/>
            <person name="MacKenzie S."/>
            <person name="Amaro C."/>
        </authorList>
    </citation>
    <scope>NUCLEOTIDE SEQUENCE</scope>
</reference>
<protein>
    <submittedName>
        <fullName evidence="1">Uncharacterized protein</fullName>
    </submittedName>
</protein>
<dbReference type="AlphaFoldDB" id="A0A0E9UEF2"/>
<sequence>MNKTKASFYLTWSRVTPSFNVPCQCSPVNTQTPFFLITTEDEN</sequence>
<reference evidence="1" key="1">
    <citation type="submission" date="2014-11" db="EMBL/GenBank/DDBJ databases">
        <authorList>
            <person name="Amaro Gonzalez C."/>
        </authorList>
    </citation>
    <scope>NUCLEOTIDE SEQUENCE</scope>
</reference>
<name>A0A0E9UEF2_ANGAN</name>